<name>Q4ABZ0_BRACM</name>
<reference evidence="1" key="1">
    <citation type="submission" date="2005-08" db="EMBL/GenBank/DDBJ databases">
        <title>Brassica rapa clone BAC KbrH117M18, Phase II, ordered two contigs.</title>
        <authorList>
            <consortium name="KBGP"/>
            <person name="Park B.S."/>
            <person name="Lee M.C."/>
            <person name="Kwon S.J."/>
            <person name="Kim J.S."/>
            <person name="Lee S.I."/>
            <person name="Lim G.B."/>
            <person name="Kim J.A."/>
            <person name="Jin Y.M."/>
            <person name="Kim D.H."/>
            <person name="Yang T.J."/>
            <person name="Kim H.I."/>
        </authorList>
    </citation>
    <scope>NUCLEOTIDE SEQUENCE</scope>
</reference>
<protein>
    <submittedName>
        <fullName evidence="1">117M18_30</fullName>
    </submittedName>
</protein>
<proteinExistence type="predicted"/>
<organism evidence="1">
    <name type="scientific">Brassica campestris</name>
    <name type="common">Field mustard</name>
    <dbReference type="NCBI Taxonomy" id="3711"/>
    <lineage>
        <taxon>Eukaryota</taxon>
        <taxon>Viridiplantae</taxon>
        <taxon>Streptophyta</taxon>
        <taxon>Embryophyta</taxon>
        <taxon>Tracheophyta</taxon>
        <taxon>Spermatophyta</taxon>
        <taxon>Magnoliopsida</taxon>
        <taxon>eudicotyledons</taxon>
        <taxon>Gunneridae</taxon>
        <taxon>Pentapetalae</taxon>
        <taxon>rosids</taxon>
        <taxon>malvids</taxon>
        <taxon>Brassicales</taxon>
        <taxon>Brassicaceae</taxon>
        <taxon>Brassiceae</taxon>
        <taxon>Brassica</taxon>
    </lineage>
</organism>
<dbReference type="EMBL" id="AC146875">
    <property type="protein sequence ID" value="AAZ66949.1"/>
    <property type="molecule type" value="Genomic_DNA"/>
</dbReference>
<evidence type="ECO:0000313" key="1">
    <source>
        <dbReference type="EMBL" id="AAZ66949.1"/>
    </source>
</evidence>
<dbReference type="AlphaFoldDB" id="Q4ABZ0"/>
<sequence>MRDYDSKGGQCRTCNTEIFDQKRVDWCTLHTCLLGQRVSKIRIRLGDYVGKETFRTN</sequence>
<accession>Q4ABZ0</accession>
<gene>
    <name evidence="1" type="primary">117M18_30</name>
</gene>